<dbReference type="Gene3D" id="3.40.33.10">
    <property type="entry name" value="CAP"/>
    <property type="match status" value="1"/>
</dbReference>
<evidence type="ECO:0000313" key="3">
    <source>
        <dbReference type="EMBL" id="ODV88465.1"/>
    </source>
</evidence>
<protein>
    <recommendedName>
        <fullName evidence="2">SCP domain-containing protein</fullName>
    </recommendedName>
</protein>
<dbReference type="AlphaFoldDB" id="A0A1E4T9K8"/>
<sequence length="375" mass="40576">MVSPIILLGFFQAVLASKHHKSSSPTCDACVAATSSVTYVDDDILSTNEKAIVEQALSGNPPAGVIVVDDNNDNSRYCFVQSTYTTSKPYIIYPPNQQCSSATHTYDIYRDGHAVVATSCVAVTKTYEHKATPTDEDCDDEEDEHNEWSGKWYEFYSSSDTDSYQHDYEEDCDEDGQTVIISNGRAVLQQSTLVCFDAKDYDVVILRPDVNEDANTDPAVIAGYGLANDGTTAYAQAILTQFNDLRTAHGAGTALVWNATLAEQALNYARTCDCKSRTTSTIGYLAAQGAGILSAIGQWLRPAMNANGDIGTEAMTDPTPTNLPFYGYLSQIVWKATTDVGCATYQCSEGFYTTVCLFSPVGNVAGEFGANFTPV</sequence>
<dbReference type="InterPro" id="IPR014044">
    <property type="entry name" value="CAP_dom"/>
</dbReference>
<dbReference type="SUPFAM" id="SSF55797">
    <property type="entry name" value="PR-1-like"/>
    <property type="match status" value="1"/>
</dbReference>
<feature type="chain" id="PRO_5009163095" description="SCP domain-containing protein" evidence="1">
    <location>
        <begin position="17"/>
        <end position="375"/>
    </location>
</feature>
<dbReference type="PRINTS" id="PR00837">
    <property type="entry name" value="V5TPXLIKE"/>
</dbReference>
<dbReference type="PANTHER" id="PTHR10334">
    <property type="entry name" value="CYSTEINE-RICH SECRETORY PROTEIN-RELATED"/>
    <property type="match status" value="1"/>
</dbReference>
<keyword evidence="4" id="KW-1185">Reference proteome</keyword>
<gene>
    <name evidence="3" type="ORF">CANCADRAFT_46350</name>
</gene>
<dbReference type="OrthoDB" id="337038at2759"/>
<evidence type="ECO:0000256" key="1">
    <source>
        <dbReference type="SAM" id="SignalP"/>
    </source>
</evidence>
<dbReference type="InterPro" id="IPR035940">
    <property type="entry name" value="CAP_sf"/>
</dbReference>
<dbReference type="EMBL" id="KV453844">
    <property type="protein sequence ID" value="ODV88465.1"/>
    <property type="molecule type" value="Genomic_DNA"/>
</dbReference>
<dbReference type="SMART" id="SM00198">
    <property type="entry name" value="SCP"/>
    <property type="match status" value="1"/>
</dbReference>
<reference evidence="4" key="1">
    <citation type="submission" date="2016-02" db="EMBL/GenBank/DDBJ databases">
        <title>Comparative genomics of biotechnologically important yeasts.</title>
        <authorList>
            <consortium name="DOE Joint Genome Institute"/>
            <person name="Riley R."/>
            <person name="Haridas S."/>
            <person name="Wolfe K.H."/>
            <person name="Lopes M.R."/>
            <person name="Hittinger C.T."/>
            <person name="Goker M."/>
            <person name="Salamov A."/>
            <person name="Wisecaver J."/>
            <person name="Long T.M."/>
            <person name="Aerts A.L."/>
            <person name="Barry K."/>
            <person name="Choi C."/>
            <person name="Clum A."/>
            <person name="Coughlan A.Y."/>
            <person name="Deshpande S."/>
            <person name="Douglass A.P."/>
            <person name="Hanson S.J."/>
            <person name="Klenk H.-P."/>
            <person name="Labutti K."/>
            <person name="Lapidus A."/>
            <person name="Lindquist E."/>
            <person name="Lipzen A."/>
            <person name="Meier-Kolthoff J.P."/>
            <person name="Ohm R.A."/>
            <person name="Otillar R.P."/>
            <person name="Pangilinan J."/>
            <person name="Peng Y."/>
            <person name="Rokas A."/>
            <person name="Rosa C.A."/>
            <person name="Scheuner C."/>
            <person name="Sibirny A.A."/>
            <person name="Slot J.C."/>
            <person name="Stielow J.B."/>
            <person name="Sun H."/>
            <person name="Kurtzman C.P."/>
            <person name="Blackwell M."/>
            <person name="Jeffries T.W."/>
            <person name="Grigoriev I.V."/>
        </authorList>
    </citation>
    <scope>NUCLEOTIDE SEQUENCE [LARGE SCALE GENOMIC DNA]</scope>
    <source>
        <strain evidence="4">NRRL Y-17796</strain>
    </source>
</reference>
<organism evidence="3 4">
    <name type="scientific">Tortispora caseinolytica NRRL Y-17796</name>
    <dbReference type="NCBI Taxonomy" id="767744"/>
    <lineage>
        <taxon>Eukaryota</taxon>
        <taxon>Fungi</taxon>
        <taxon>Dikarya</taxon>
        <taxon>Ascomycota</taxon>
        <taxon>Saccharomycotina</taxon>
        <taxon>Trigonopsidomycetes</taxon>
        <taxon>Trigonopsidales</taxon>
        <taxon>Trigonopsidaceae</taxon>
        <taxon>Tortispora</taxon>
    </lineage>
</organism>
<accession>A0A1E4T9K8</accession>
<evidence type="ECO:0000259" key="2">
    <source>
        <dbReference type="SMART" id="SM00198"/>
    </source>
</evidence>
<evidence type="ECO:0000313" key="4">
    <source>
        <dbReference type="Proteomes" id="UP000095023"/>
    </source>
</evidence>
<dbReference type="Pfam" id="PF00188">
    <property type="entry name" value="CAP"/>
    <property type="match status" value="1"/>
</dbReference>
<dbReference type="Proteomes" id="UP000095023">
    <property type="component" value="Unassembled WGS sequence"/>
</dbReference>
<keyword evidence="1" id="KW-0732">Signal</keyword>
<name>A0A1E4T9K8_9ASCO</name>
<feature type="domain" description="SCP" evidence="2">
    <location>
        <begin position="233"/>
        <end position="366"/>
    </location>
</feature>
<dbReference type="InterPro" id="IPR001283">
    <property type="entry name" value="CRISP-related"/>
</dbReference>
<proteinExistence type="predicted"/>
<feature type="signal peptide" evidence="1">
    <location>
        <begin position="1"/>
        <end position="16"/>
    </location>
</feature>